<feature type="transmembrane region" description="Helical" evidence="1">
    <location>
        <begin position="280"/>
        <end position="301"/>
    </location>
</feature>
<dbReference type="OrthoDB" id="1097465at2759"/>
<protein>
    <submittedName>
        <fullName evidence="2">Uncharacterized protein</fullName>
    </submittedName>
</protein>
<evidence type="ECO:0000313" key="3">
    <source>
        <dbReference type="Proteomes" id="UP000886595"/>
    </source>
</evidence>
<keyword evidence="1" id="KW-0472">Membrane</keyword>
<dbReference type="Proteomes" id="UP000886595">
    <property type="component" value="Unassembled WGS sequence"/>
</dbReference>
<reference evidence="2 3" key="1">
    <citation type="submission" date="2020-02" db="EMBL/GenBank/DDBJ databases">
        <authorList>
            <person name="Ma Q."/>
            <person name="Huang Y."/>
            <person name="Song X."/>
            <person name="Pei D."/>
        </authorList>
    </citation>
    <scope>NUCLEOTIDE SEQUENCE [LARGE SCALE GENOMIC DNA]</scope>
    <source>
        <strain evidence="2">Sxm20200214</strain>
        <tissue evidence="2">Leaf</tissue>
    </source>
</reference>
<evidence type="ECO:0000256" key="1">
    <source>
        <dbReference type="SAM" id="Phobius"/>
    </source>
</evidence>
<comment type="caution">
    <text evidence="2">The sequence shown here is derived from an EMBL/GenBank/DDBJ whole genome shotgun (WGS) entry which is preliminary data.</text>
</comment>
<evidence type="ECO:0000313" key="2">
    <source>
        <dbReference type="EMBL" id="KAG2239586.1"/>
    </source>
</evidence>
<proteinExistence type="predicted"/>
<keyword evidence="1" id="KW-1133">Transmembrane helix</keyword>
<sequence length="305" mass="34146">MVSMLFLRGSESLLLLPPPPEPPPFVFLLDLLTGVSAPDPPDPADASETRFTLAAARSPLHSTTTSDSVCLLIVSLGVNLVKPLLLPTDGCRFQIYNFIWEKKSFFLPIGFLVLRIRNHSQPLPQYEDFILLVSHCFTHYEAVRHLFCLHLPQYEVHLPQYKARLPLYEAQLPQHEVVFRNLLLCSLQYICMLGVFSDVSANLGFLISDLFVWPLQLYIPLLLQIYSQFQGSSRWCLITSVAKFLAVLYTLVAVACPGSSSLSVFSNSGGFISLSTHGVSLLSCLCVMFAFIYVCVIRFAFDAVF</sequence>
<keyword evidence="1" id="KW-0812">Transmembrane</keyword>
<organism evidence="2 3">
    <name type="scientific">Brassica carinata</name>
    <name type="common">Ethiopian mustard</name>
    <name type="synonym">Abyssinian cabbage</name>
    <dbReference type="NCBI Taxonomy" id="52824"/>
    <lineage>
        <taxon>Eukaryota</taxon>
        <taxon>Viridiplantae</taxon>
        <taxon>Streptophyta</taxon>
        <taxon>Embryophyta</taxon>
        <taxon>Tracheophyta</taxon>
        <taxon>Spermatophyta</taxon>
        <taxon>Magnoliopsida</taxon>
        <taxon>eudicotyledons</taxon>
        <taxon>Gunneridae</taxon>
        <taxon>Pentapetalae</taxon>
        <taxon>rosids</taxon>
        <taxon>malvids</taxon>
        <taxon>Brassicales</taxon>
        <taxon>Brassicaceae</taxon>
        <taxon>Brassiceae</taxon>
        <taxon>Brassica</taxon>
    </lineage>
</organism>
<gene>
    <name evidence="2" type="ORF">Bca52824_091646</name>
</gene>
<name>A0A8X7TGN6_BRACI</name>
<feature type="transmembrane region" description="Helical" evidence="1">
    <location>
        <begin position="203"/>
        <end position="223"/>
    </location>
</feature>
<dbReference type="EMBL" id="JAAMPC010001596">
    <property type="protein sequence ID" value="KAG2239586.1"/>
    <property type="molecule type" value="Genomic_DNA"/>
</dbReference>
<dbReference type="AlphaFoldDB" id="A0A8X7TGN6"/>
<feature type="transmembrane region" description="Helical" evidence="1">
    <location>
        <begin position="235"/>
        <end position="260"/>
    </location>
</feature>
<keyword evidence="3" id="KW-1185">Reference proteome</keyword>
<accession>A0A8X7TGN6</accession>